<dbReference type="Proteomes" id="UP000004508">
    <property type="component" value="Unassembled WGS sequence"/>
</dbReference>
<accession>D6TQZ7</accession>
<evidence type="ECO:0000313" key="2">
    <source>
        <dbReference type="Proteomes" id="UP000004508"/>
    </source>
</evidence>
<dbReference type="InParanoid" id="D6TQZ7"/>
<proteinExistence type="predicted"/>
<gene>
    <name evidence="1" type="ORF">Krac_7121</name>
</gene>
<sequence>MGGWLALIVTIHTNVTDSSRQNGPFLYESLYSPFIVAIITLKYSYPFFTGTSLEIS</sequence>
<protein>
    <submittedName>
        <fullName evidence="1">Uncharacterized protein</fullName>
    </submittedName>
</protein>
<reference evidence="1 2" key="1">
    <citation type="journal article" date="2011" name="Stand. Genomic Sci.">
        <title>Non-contiguous finished genome sequence and contextual data of the filamentous soil bacterium Ktedonobacter racemifer type strain (SOSP1-21).</title>
        <authorList>
            <person name="Chang Y.J."/>
            <person name="Land M."/>
            <person name="Hauser L."/>
            <person name="Chertkov O."/>
            <person name="Del Rio T.G."/>
            <person name="Nolan M."/>
            <person name="Copeland A."/>
            <person name="Tice H."/>
            <person name="Cheng J.F."/>
            <person name="Lucas S."/>
            <person name="Han C."/>
            <person name="Goodwin L."/>
            <person name="Pitluck S."/>
            <person name="Ivanova N."/>
            <person name="Ovchinikova G."/>
            <person name="Pati A."/>
            <person name="Chen A."/>
            <person name="Palaniappan K."/>
            <person name="Mavromatis K."/>
            <person name="Liolios K."/>
            <person name="Brettin T."/>
            <person name="Fiebig A."/>
            <person name="Rohde M."/>
            <person name="Abt B."/>
            <person name="Goker M."/>
            <person name="Detter J.C."/>
            <person name="Woyke T."/>
            <person name="Bristow J."/>
            <person name="Eisen J.A."/>
            <person name="Markowitz V."/>
            <person name="Hugenholtz P."/>
            <person name="Kyrpides N.C."/>
            <person name="Klenk H.P."/>
            <person name="Lapidus A."/>
        </authorList>
    </citation>
    <scope>NUCLEOTIDE SEQUENCE [LARGE SCALE GENOMIC DNA]</scope>
    <source>
        <strain evidence="2">DSM 44963</strain>
    </source>
</reference>
<dbReference type="EMBL" id="ADVG01000002">
    <property type="protein sequence ID" value="EFH85868.1"/>
    <property type="molecule type" value="Genomic_DNA"/>
</dbReference>
<keyword evidence="2" id="KW-1185">Reference proteome</keyword>
<dbReference type="AlphaFoldDB" id="D6TQZ7"/>
<name>D6TQZ7_KTERA</name>
<organism evidence="1 2">
    <name type="scientific">Ktedonobacter racemifer DSM 44963</name>
    <dbReference type="NCBI Taxonomy" id="485913"/>
    <lineage>
        <taxon>Bacteria</taxon>
        <taxon>Bacillati</taxon>
        <taxon>Chloroflexota</taxon>
        <taxon>Ktedonobacteria</taxon>
        <taxon>Ktedonobacterales</taxon>
        <taxon>Ktedonobacteraceae</taxon>
        <taxon>Ktedonobacter</taxon>
    </lineage>
</organism>
<comment type="caution">
    <text evidence="1">The sequence shown here is derived from an EMBL/GenBank/DDBJ whole genome shotgun (WGS) entry which is preliminary data.</text>
</comment>
<evidence type="ECO:0000313" key="1">
    <source>
        <dbReference type="EMBL" id="EFH85868.1"/>
    </source>
</evidence>